<keyword evidence="9" id="KW-0297">G-protein coupled receptor</keyword>
<dbReference type="InterPro" id="IPR036445">
    <property type="entry name" value="GPCR_2_extracell_dom_sf"/>
</dbReference>
<evidence type="ECO:0000256" key="12">
    <source>
        <dbReference type="ARBA" id="ARBA00023170"/>
    </source>
</evidence>
<feature type="domain" description="G-protein coupled receptors family 2 profile 2" evidence="20">
    <location>
        <begin position="615"/>
        <end position="860"/>
    </location>
</feature>
<evidence type="ECO:0000259" key="18">
    <source>
        <dbReference type="PROSITE" id="PS50227"/>
    </source>
</evidence>
<feature type="compositionally biased region" description="Low complexity" evidence="15">
    <location>
        <begin position="925"/>
        <end position="941"/>
    </location>
</feature>
<comment type="similarity">
    <text evidence="2">Belongs to the G-protein coupled receptor 2 family. LN-TM7 subfamily.</text>
</comment>
<evidence type="ECO:0000256" key="8">
    <source>
        <dbReference type="ARBA" id="ARBA00022989"/>
    </source>
</evidence>
<dbReference type="InterPro" id="IPR000832">
    <property type="entry name" value="GPCR_2_secretin-like"/>
</dbReference>
<keyword evidence="4" id="KW-0597">Phosphoprotein</keyword>
<dbReference type="Pfam" id="PF00002">
    <property type="entry name" value="7tm_2"/>
    <property type="match status" value="1"/>
</dbReference>
<dbReference type="PROSITE" id="PS00650">
    <property type="entry name" value="G_PROTEIN_RECEP_F2_2"/>
    <property type="match status" value="1"/>
</dbReference>
<evidence type="ECO:0000256" key="15">
    <source>
        <dbReference type="SAM" id="MobiDB-lite"/>
    </source>
</evidence>
<dbReference type="GeneID" id="106478896"/>
<dbReference type="Gene3D" id="2.60.120.740">
    <property type="match status" value="1"/>
</dbReference>
<evidence type="ECO:0000256" key="6">
    <source>
        <dbReference type="ARBA" id="ARBA00022729"/>
    </source>
</evidence>
<name>A0ABM1S3T9_LIMPO</name>
<keyword evidence="12" id="KW-0675">Receptor</keyword>
<dbReference type="PROSITE" id="PS50261">
    <property type="entry name" value="G_PROTEIN_RECEP_F2_4"/>
    <property type="match status" value="1"/>
</dbReference>
<dbReference type="Pfam" id="PF01825">
    <property type="entry name" value="GPS"/>
    <property type="match status" value="1"/>
</dbReference>
<dbReference type="CDD" id="cd22830">
    <property type="entry name" value="Gal_Rha_Lectin_dCirl"/>
    <property type="match status" value="1"/>
</dbReference>
<reference evidence="22" key="1">
    <citation type="submission" date="2025-08" db="UniProtKB">
        <authorList>
            <consortium name="RefSeq"/>
        </authorList>
    </citation>
    <scope>IDENTIFICATION</scope>
    <source>
        <tissue evidence="22">Muscle</tissue>
    </source>
</reference>
<evidence type="ECO:0000256" key="3">
    <source>
        <dbReference type="ARBA" id="ARBA00022475"/>
    </source>
</evidence>
<evidence type="ECO:0000259" key="20">
    <source>
        <dbReference type="PROSITE" id="PS50261"/>
    </source>
</evidence>
<dbReference type="PANTHER" id="PTHR12011">
    <property type="entry name" value="ADHESION G-PROTEIN COUPLED RECEPTOR"/>
    <property type="match status" value="1"/>
</dbReference>
<feature type="transmembrane region" description="Helical" evidence="16">
    <location>
        <begin position="684"/>
        <end position="708"/>
    </location>
</feature>
<feature type="transmembrane region" description="Helical" evidence="16">
    <location>
        <begin position="720"/>
        <end position="739"/>
    </location>
</feature>
<keyword evidence="8 16" id="KW-1133">Transmembrane helix</keyword>
<dbReference type="CDD" id="cd15440">
    <property type="entry name" value="7tmB2_latrophilin-like_invertebrate"/>
    <property type="match status" value="1"/>
</dbReference>
<dbReference type="RefSeq" id="XP_022238294.1">
    <property type="nucleotide sequence ID" value="XM_022382586.1"/>
</dbReference>
<keyword evidence="21" id="KW-1185">Reference proteome</keyword>
<dbReference type="Proteomes" id="UP000694941">
    <property type="component" value="Unplaced"/>
</dbReference>
<organism evidence="21 22">
    <name type="scientific">Limulus polyphemus</name>
    <name type="common">Atlantic horseshoe crab</name>
    <dbReference type="NCBI Taxonomy" id="6850"/>
    <lineage>
        <taxon>Eukaryota</taxon>
        <taxon>Metazoa</taxon>
        <taxon>Ecdysozoa</taxon>
        <taxon>Arthropoda</taxon>
        <taxon>Chelicerata</taxon>
        <taxon>Merostomata</taxon>
        <taxon>Xiphosura</taxon>
        <taxon>Limulidae</taxon>
        <taxon>Limulus</taxon>
    </lineage>
</organism>
<evidence type="ECO:0000259" key="17">
    <source>
        <dbReference type="PROSITE" id="PS50221"/>
    </source>
</evidence>
<keyword evidence="11" id="KW-1015">Disulfide bond</keyword>
<feature type="transmembrane region" description="Helical" evidence="16">
    <location>
        <begin position="807"/>
        <end position="830"/>
    </location>
</feature>
<dbReference type="InterPro" id="IPR057244">
    <property type="entry name" value="GAIN_B"/>
</dbReference>
<dbReference type="InterPro" id="IPR017981">
    <property type="entry name" value="GPCR_2-like_7TM"/>
</dbReference>
<sequence>MSTLGHFMSFPCVEKMLKLENKGFLVMKTILLLLLGLVVAVSARRVERPRYRTAYACEGSSLHIVCDNGSLIRLIRANYGRFSISICNDHGALEWSVNCMSPLSFRVMQDSCGMKRSCRIPASTTVFGDPCPRTTKYLEAHYQCVPETTTTQRPPPPITVTRPFSSGIKNITSSTTISTTSVASATTTTTTSTTTTTQAPYFWGNPIVLNSSIIVQEVTKGPSTTSPSQRSPEIKIPLELLVGYCPPITSHELLWNWTKAGITAVQACPGGAVGSARWECDLETVTWKTSFPDLSDCNSVWISNLGKRIQKGDSVVNLAGELAMMTKVKKLYGGDMIQATDIVNRLVYKLEDIVEQVSDAAQREKVVVELMQFVVDVGNNLLDQMQEESWQELPHDKQKLVASDLLLGLQENAHLLADMQKGGDLFRRTQKNLLASVQVIEVHKVKDISFPRPEDIMDTPWKRMQDVLYLPVQAQLENSKSGLVKVIFMTYNRLDNILDPTPPDVTPSMWRGERGWKTNALQIINSKIMAVSLGKSRSVLSKPVIITLVHTQTENVTNPQCVFWDFTYREWLTDGCSVRSTNLTHTVCACNHLTNFAVLMDIKGVKLSVEHNMALRVITYIGCVVSVVCLLLTILTFQLFRSLNGDRTTIHKNLCICLLIAEAVFLIGIDQTHTKAFCGIVAGLLHYFFLAAFVWMFFEGFQLYVMLIEVFESEKSRVKFYYAAAYGIPALIVMISAIIDPFSYGTKDYCWLKVDNYFVFSFVGPVAAILLANMVFLTIAICIMCRHSNLTATMKAKEQTKLTSVRVWIRGALVLVFLLGLTWAFGLLYLSKESVVMAYIFTILNSLQGLFIFLFHCVKNDKVQKEYKKILHRTQWLPDCIRKSKHTERRSSFYVHSNGTMSAPNSSGQQTSPSQGWNGDPTHQSSTNSSSLRFSSQGLSSTVLGTKSGHERKSSRSSNTSTRSLSKKSKPVKETTFPIHNNNGIVGDLSVVDCSVIDSECVTDYCSNKLTAYNTATEPIRLGPYGHLSETDDKLNLFPDHIYEAIDEEQIMEYGSTNWQPQPPPYSTVPLDGHIRNNSDCSHQSSSSLACDQHPLISRAFPERNALVSLAQVLNSAPRNASLPMRHVPCLQNTQSQAASGKSSNTVTGMKNENTQPVEPTQSDEPDGEHLDVHLHSLPNLHQGTGELLQQLNKYPSDNAVVMAVLDGERVVCKLQPETYRSSCNTSKSPYCHKVSELSTDC</sequence>
<accession>A0ABM1S3T9</accession>
<proteinExistence type="inferred from homology"/>
<dbReference type="InterPro" id="IPR048072">
    <property type="entry name" value="7tmB2_latrophilin-like"/>
</dbReference>
<dbReference type="Gene3D" id="2.60.220.50">
    <property type="match status" value="1"/>
</dbReference>
<dbReference type="InterPro" id="IPR001879">
    <property type="entry name" value="GPCR_2_extracellular_dom"/>
</dbReference>
<feature type="compositionally biased region" description="Polar residues" evidence="15">
    <location>
        <begin position="1133"/>
        <end position="1161"/>
    </location>
</feature>
<dbReference type="PRINTS" id="PR00249">
    <property type="entry name" value="GPCRSECRETIN"/>
</dbReference>
<feature type="domain" description="GAIN-B" evidence="17">
    <location>
        <begin position="429"/>
        <end position="606"/>
    </location>
</feature>
<evidence type="ECO:0000256" key="9">
    <source>
        <dbReference type="ARBA" id="ARBA00023040"/>
    </source>
</evidence>
<keyword evidence="5 16" id="KW-0812">Transmembrane</keyword>
<evidence type="ECO:0000256" key="4">
    <source>
        <dbReference type="ARBA" id="ARBA00022553"/>
    </source>
</evidence>
<dbReference type="PROSITE" id="PS50227">
    <property type="entry name" value="G_PROTEIN_RECEP_F2_3"/>
    <property type="match status" value="1"/>
</dbReference>
<gene>
    <name evidence="22" type="primary">LOC106478896</name>
</gene>
<keyword evidence="10 16" id="KW-0472">Membrane</keyword>
<dbReference type="InterPro" id="IPR043159">
    <property type="entry name" value="Lectin_gal-bd_sf"/>
</dbReference>
<keyword evidence="6" id="KW-0732">Signal</keyword>
<dbReference type="Gene3D" id="4.10.1240.10">
    <property type="entry name" value="GPCR, family 2, extracellular hormone receptor domain"/>
    <property type="match status" value="1"/>
</dbReference>
<keyword evidence="13" id="KW-0325">Glycoprotein</keyword>
<dbReference type="Gene3D" id="1.25.40.610">
    <property type="match status" value="1"/>
</dbReference>
<feature type="transmembrane region" description="Helical" evidence="16">
    <location>
        <begin position="759"/>
        <end position="786"/>
    </location>
</feature>
<feature type="compositionally biased region" description="Polar residues" evidence="15">
    <location>
        <begin position="896"/>
        <end position="924"/>
    </location>
</feature>
<dbReference type="InterPro" id="IPR032471">
    <property type="entry name" value="AGRL2-4_GAIN_subdom_A"/>
</dbReference>
<dbReference type="InterPro" id="IPR017983">
    <property type="entry name" value="GPCR_2_secretin-like_CS"/>
</dbReference>
<dbReference type="InterPro" id="IPR046338">
    <property type="entry name" value="GAIN_dom_sf"/>
</dbReference>
<evidence type="ECO:0000256" key="13">
    <source>
        <dbReference type="ARBA" id="ARBA00023180"/>
    </source>
</evidence>
<dbReference type="SMART" id="SM00008">
    <property type="entry name" value="HormR"/>
    <property type="match status" value="1"/>
</dbReference>
<dbReference type="PANTHER" id="PTHR12011:SF347">
    <property type="entry name" value="FI21270P1-RELATED"/>
    <property type="match status" value="1"/>
</dbReference>
<comment type="subcellular location">
    <subcellularLocation>
        <location evidence="1">Cell membrane</location>
        <topology evidence="1">Multi-pass membrane protein</topology>
    </subcellularLocation>
</comment>
<dbReference type="PROSITE" id="PS50228">
    <property type="entry name" value="SUEL_LECTIN"/>
    <property type="match status" value="1"/>
</dbReference>
<evidence type="ECO:0000256" key="2">
    <source>
        <dbReference type="ARBA" id="ARBA00010933"/>
    </source>
</evidence>
<evidence type="ECO:0000259" key="19">
    <source>
        <dbReference type="PROSITE" id="PS50228"/>
    </source>
</evidence>
<feature type="domain" description="G-protein coupled receptors family 2 profile 1" evidence="18">
    <location>
        <begin position="244"/>
        <end position="301"/>
    </location>
</feature>
<feature type="transmembrane region" description="Helical" evidence="16">
    <location>
        <begin position="617"/>
        <end position="640"/>
    </location>
</feature>
<evidence type="ECO:0000313" key="21">
    <source>
        <dbReference type="Proteomes" id="UP000694941"/>
    </source>
</evidence>
<dbReference type="InterPro" id="IPR000922">
    <property type="entry name" value="Lectin_gal-bd_dom"/>
</dbReference>
<evidence type="ECO:0000256" key="5">
    <source>
        <dbReference type="ARBA" id="ARBA00022692"/>
    </source>
</evidence>
<feature type="region of interest" description="Disordered" evidence="15">
    <location>
        <begin position="1133"/>
        <end position="1170"/>
    </location>
</feature>
<dbReference type="Pfam" id="PF16489">
    <property type="entry name" value="GAIN"/>
    <property type="match status" value="1"/>
</dbReference>
<dbReference type="SUPFAM" id="SSF81321">
    <property type="entry name" value="Family A G protein-coupled receptor-like"/>
    <property type="match status" value="1"/>
</dbReference>
<protein>
    <submittedName>
        <fullName evidence="22">Latrophilin Cirl-like isoform X2</fullName>
    </submittedName>
</protein>
<dbReference type="Gene3D" id="1.20.1070.10">
    <property type="entry name" value="Rhodopsin 7-helix transmembrane proteins"/>
    <property type="match status" value="1"/>
</dbReference>
<evidence type="ECO:0000256" key="14">
    <source>
        <dbReference type="ARBA" id="ARBA00023224"/>
    </source>
</evidence>
<evidence type="ECO:0000256" key="11">
    <source>
        <dbReference type="ARBA" id="ARBA00023157"/>
    </source>
</evidence>
<dbReference type="SMART" id="SM00303">
    <property type="entry name" value="GPS"/>
    <property type="match status" value="1"/>
</dbReference>
<dbReference type="Pfam" id="PF02140">
    <property type="entry name" value="SUEL_Lectin"/>
    <property type="match status" value="1"/>
</dbReference>
<evidence type="ECO:0000256" key="16">
    <source>
        <dbReference type="SAM" id="Phobius"/>
    </source>
</evidence>
<evidence type="ECO:0000256" key="7">
    <source>
        <dbReference type="ARBA" id="ARBA00022734"/>
    </source>
</evidence>
<evidence type="ECO:0000256" key="10">
    <source>
        <dbReference type="ARBA" id="ARBA00023136"/>
    </source>
</evidence>
<evidence type="ECO:0000256" key="1">
    <source>
        <dbReference type="ARBA" id="ARBA00004651"/>
    </source>
</evidence>
<feature type="transmembrane region" description="Helical" evidence="16">
    <location>
        <begin position="652"/>
        <end position="669"/>
    </location>
</feature>
<dbReference type="PROSITE" id="PS50221">
    <property type="entry name" value="GAIN_B"/>
    <property type="match status" value="1"/>
</dbReference>
<keyword evidence="14" id="KW-0807">Transducer</keyword>
<keyword evidence="3" id="KW-1003">Cell membrane</keyword>
<feature type="region of interest" description="Disordered" evidence="15">
    <location>
        <begin position="896"/>
        <end position="981"/>
    </location>
</feature>
<feature type="transmembrane region" description="Helical" evidence="16">
    <location>
        <begin position="836"/>
        <end position="858"/>
    </location>
</feature>
<dbReference type="InterPro" id="IPR000203">
    <property type="entry name" value="GPS"/>
</dbReference>
<keyword evidence="7" id="KW-0430">Lectin</keyword>
<evidence type="ECO:0000313" key="22">
    <source>
        <dbReference type="RefSeq" id="XP_022238294.1"/>
    </source>
</evidence>
<feature type="domain" description="SUEL-type lectin" evidence="19">
    <location>
        <begin position="56"/>
        <end position="145"/>
    </location>
</feature>